<reference evidence="1 2" key="1">
    <citation type="submission" date="2016-04" db="EMBL/GenBank/DDBJ databases">
        <title>A degradative enzymes factory behind the ericoid mycorrhizal symbiosis.</title>
        <authorList>
            <consortium name="DOE Joint Genome Institute"/>
            <person name="Martino E."/>
            <person name="Morin E."/>
            <person name="Grelet G."/>
            <person name="Kuo A."/>
            <person name="Kohler A."/>
            <person name="Daghino S."/>
            <person name="Barry K."/>
            <person name="Choi C."/>
            <person name="Cichocki N."/>
            <person name="Clum A."/>
            <person name="Copeland A."/>
            <person name="Hainaut M."/>
            <person name="Haridas S."/>
            <person name="Labutti K."/>
            <person name="Lindquist E."/>
            <person name="Lipzen A."/>
            <person name="Khouja H.-R."/>
            <person name="Murat C."/>
            <person name="Ohm R."/>
            <person name="Olson A."/>
            <person name="Spatafora J."/>
            <person name="Veneault-Fourrey C."/>
            <person name="Henrissat B."/>
            <person name="Grigoriev I."/>
            <person name="Martin F."/>
            <person name="Perotto S."/>
        </authorList>
    </citation>
    <scope>NUCLEOTIDE SEQUENCE [LARGE SCALE GENOMIC DNA]</scope>
    <source>
        <strain evidence="1 2">F</strain>
    </source>
</reference>
<sequence>MVLAIILELELQSCKAIYALRHKHHYLPPFAILVLGGLVFSRENRALLQRKLPNIVAAHAPFDIDFYEPHLAVSHSQKAPVKYRVHSEELFALRHHVRAEFADAIALSNPMNSSEGQTTTVLKNMASSPKRRNKSFYVPVKTQIEDISEANRIFKDIQTIDPKTLGKLRAVGLQLQWQRRRSLPWEKGNLFPFLQKT</sequence>
<protein>
    <submittedName>
        <fullName evidence="1">Uncharacterized protein</fullName>
    </submittedName>
</protein>
<dbReference type="AlphaFoldDB" id="A0A2J6R1K5"/>
<proteinExistence type="predicted"/>
<keyword evidence="2" id="KW-1185">Reference proteome</keyword>
<evidence type="ECO:0000313" key="1">
    <source>
        <dbReference type="EMBL" id="PMD32402.1"/>
    </source>
</evidence>
<accession>A0A2J6R1K5</accession>
<name>A0A2J6R1K5_HYAVF</name>
<evidence type="ECO:0000313" key="2">
    <source>
        <dbReference type="Proteomes" id="UP000235786"/>
    </source>
</evidence>
<dbReference type="Proteomes" id="UP000235786">
    <property type="component" value="Unassembled WGS sequence"/>
</dbReference>
<organism evidence="1 2">
    <name type="scientific">Hyaloscypha variabilis (strain UAMH 11265 / GT02V1 / F)</name>
    <name type="common">Meliniomyces variabilis</name>
    <dbReference type="NCBI Taxonomy" id="1149755"/>
    <lineage>
        <taxon>Eukaryota</taxon>
        <taxon>Fungi</taxon>
        <taxon>Dikarya</taxon>
        <taxon>Ascomycota</taxon>
        <taxon>Pezizomycotina</taxon>
        <taxon>Leotiomycetes</taxon>
        <taxon>Helotiales</taxon>
        <taxon>Hyaloscyphaceae</taxon>
        <taxon>Hyaloscypha</taxon>
        <taxon>Hyaloscypha variabilis</taxon>
    </lineage>
</organism>
<dbReference type="EMBL" id="KZ613959">
    <property type="protein sequence ID" value="PMD32402.1"/>
    <property type="molecule type" value="Genomic_DNA"/>
</dbReference>
<gene>
    <name evidence="1" type="ORF">L207DRAFT_590691</name>
</gene>